<dbReference type="InterPro" id="IPR005178">
    <property type="entry name" value="Ostalpha/TMEM184C"/>
</dbReference>
<name>A0A914B711_PATMI</name>
<dbReference type="OMA" id="WPVFCIV"/>
<dbReference type="EnsemblMetazoa" id="XM_038215816.1">
    <property type="protein sequence ID" value="XP_038071744.1"/>
    <property type="gene ID" value="LOC119740494"/>
</dbReference>
<evidence type="ECO:0000256" key="4">
    <source>
        <dbReference type="ARBA" id="ARBA00023136"/>
    </source>
</evidence>
<keyword evidence="7" id="KW-1185">Reference proteome</keyword>
<dbReference type="RefSeq" id="XP_038071744.1">
    <property type="nucleotide sequence ID" value="XM_038215816.1"/>
</dbReference>
<dbReference type="PANTHER" id="PTHR23423">
    <property type="entry name" value="ORGANIC SOLUTE TRANSPORTER-RELATED"/>
    <property type="match status" value="1"/>
</dbReference>
<dbReference type="AlphaFoldDB" id="A0A914B711"/>
<keyword evidence="2 5" id="KW-0812">Transmembrane</keyword>
<dbReference type="SMART" id="SM01417">
    <property type="entry name" value="Solute_trans_a"/>
    <property type="match status" value="1"/>
</dbReference>
<feature type="transmembrane region" description="Helical" evidence="5">
    <location>
        <begin position="106"/>
        <end position="124"/>
    </location>
</feature>
<proteinExistence type="predicted"/>
<evidence type="ECO:0000256" key="5">
    <source>
        <dbReference type="SAM" id="Phobius"/>
    </source>
</evidence>
<sequence length="379" mass="42444">MEEVFNETEYYKVFNCTSDPTAAEMFTFFEHNPAGLVCLIIATVITAVQTVIMIDGIVWISKNIPHAERSSSMIWLYSIWPVFCIVSLCGLYIPKAALLSNAGANLFLFPTIYNYLALLVDYFGGEDAMISKMKDHPIKYSRPPCCCCCCCCPPGMCSRVLKRKQFNRLELLVMQISVVRPLLLFLSEMFVLDGTFPVDNPFNYMAPGLYIQILTVGSTLTAMQVLGTLNASCRPHLKQYSTQSKFLIVQFALLMCNVQNTLINFILNGLGGCGNPYPYKSRDYIWNCFLIILESLIFQPICIKYLRTLKGNVLFIPQKLKKSKTYAGTSLMKAGQKGLLEEATEAADLDGASEKTPLVMRRARSHSDIKEGYGSVITV</sequence>
<feature type="transmembrane region" description="Helical" evidence="5">
    <location>
        <begin position="284"/>
        <end position="306"/>
    </location>
</feature>
<evidence type="ECO:0000256" key="2">
    <source>
        <dbReference type="ARBA" id="ARBA00022692"/>
    </source>
</evidence>
<dbReference type="OrthoDB" id="5832279at2759"/>
<evidence type="ECO:0008006" key="8">
    <source>
        <dbReference type="Google" id="ProtNLM"/>
    </source>
</evidence>
<feature type="transmembrane region" description="Helical" evidence="5">
    <location>
        <begin position="247"/>
        <end position="272"/>
    </location>
</feature>
<protein>
    <recommendedName>
        <fullName evidence="8">Organic solute transporter alpha-like protein</fullName>
    </recommendedName>
</protein>
<evidence type="ECO:0000313" key="7">
    <source>
        <dbReference type="Proteomes" id="UP000887568"/>
    </source>
</evidence>
<dbReference type="GeneID" id="119740494"/>
<feature type="transmembrane region" description="Helical" evidence="5">
    <location>
        <begin position="204"/>
        <end position="226"/>
    </location>
</feature>
<dbReference type="GO" id="GO:0016020">
    <property type="term" value="C:membrane"/>
    <property type="evidence" value="ECO:0007669"/>
    <property type="project" value="UniProtKB-SubCell"/>
</dbReference>
<reference evidence="6" key="1">
    <citation type="submission" date="2022-11" db="UniProtKB">
        <authorList>
            <consortium name="EnsemblMetazoa"/>
        </authorList>
    </citation>
    <scope>IDENTIFICATION</scope>
</reference>
<keyword evidence="4 5" id="KW-0472">Membrane</keyword>
<accession>A0A914B711</accession>
<dbReference type="Proteomes" id="UP000887568">
    <property type="component" value="Unplaced"/>
</dbReference>
<dbReference type="Pfam" id="PF03619">
    <property type="entry name" value="Solute_trans_a"/>
    <property type="match status" value="1"/>
</dbReference>
<organism evidence="6 7">
    <name type="scientific">Patiria miniata</name>
    <name type="common">Bat star</name>
    <name type="synonym">Asterina miniata</name>
    <dbReference type="NCBI Taxonomy" id="46514"/>
    <lineage>
        <taxon>Eukaryota</taxon>
        <taxon>Metazoa</taxon>
        <taxon>Echinodermata</taxon>
        <taxon>Eleutherozoa</taxon>
        <taxon>Asterozoa</taxon>
        <taxon>Asteroidea</taxon>
        <taxon>Valvatacea</taxon>
        <taxon>Valvatida</taxon>
        <taxon>Asterinidae</taxon>
        <taxon>Patiria</taxon>
    </lineage>
</organism>
<feature type="transmembrane region" description="Helical" evidence="5">
    <location>
        <begin position="73"/>
        <end position="94"/>
    </location>
</feature>
<evidence type="ECO:0000313" key="6">
    <source>
        <dbReference type="EnsemblMetazoa" id="XP_038071744.1"/>
    </source>
</evidence>
<evidence type="ECO:0000256" key="3">
    <source>
        <dbReference type="ARBA" id="ARBA00022989"/>
    </source>
</evidence>
<evidence type="ECO:0000256" key="1">
    <source>
        <dbReference type="ARBA" id="ARBA00004141"/>
    </source>
</evidence>
<keyword evidence="3 5" id="KW-1133">Transmembrane helix</keyword>
<feature type="transmembrane region" description="Helical" evidence="5">
    <location>
        <begin position="34"/>
        <end position="61"/>
    </location>
</feature>
<feature type="transmembrane region" description="Helical" evidence="5">
    <location>
        <begin position="171"/>
        <end position="192"/>
    </location>
</feature>
<comment type="subcellular location">
    <subcellularLocation>
        <location evidence="1">Membrane</location>
        <topology evidence="1">Multi-pass membrane protein</topology>
    </subcellularLocation>
</comment>